<dbReference type="InterPro" id="IPR011078">
    <property type="entry name" value="PyrdxlP_homeostasis"/>
</dbReference>
<keyword evidence="7" id="KW-1185">Reference proteome</keyword>
<dbReference type="RefSeq" id="WP_126725216.1">
    <property type="nucleotide sequence ID" value="NZ_RYZH01000016.1"/>
</dbReference>
<dbReference type="CDD" id="cd00635">
    <property type="entry name" value="PLPDE_III_YBL036c_like"/>
    <property type="match status" value="1"/>
</dbReference>
<feature type="domain" description="Alanine racemase N-terminal" evidence="5">
    <location>
        <begin position="11"/>
        <end position="230"/>
    </location>
</feature>
<keyword evidence="1 2" id="KW-0663">Pyridoxal phosphate</keyword>
<comment type="cofactor">
    <cofactor evidence="3">
        <name>pyridoxal 5'-phosphate</name>
        <dbReference type="ChEBI" id="CHEBI:597326"/>
    </cofactor>
</comment>
<dbReference type="Pfam" id="PF01168">
    <property type="entry name" value="Ala_racemase_N"/>
    <property type="match status" value="1"/>
</dbReference>
<dbReference type="OrthoDB" id="9804072at2"/>
<organism evidence="6 7">
    <name type="scientific">Tautonia sociabilis</name>
    <dbReference type="NCBI Taxonomy" id="2080755"/>
    <lineage>
        <taxon>Bacteria</taxon>
        <taxon>Pseudomonadati</taxon>
        <taxon>Planctomycetota</taxon>
        <taxon>Planctomycetia</taxon>
        <taxon>Isosphaerales</taxon>
        <taxon>Isosphaeraceae</taxon>
        <taxon>Tautonia</taxon>
    </lineage>
</organism>
<dbReference type="HAMAP" id="MF_02087">
    <property type="entry name" value="PLP_homeostasis"/>
    <property type="match status" value="1"/>
</dbReference>
<dbReference type="InterPro" id="IPR029066">
    <property type="entry name" value="PLP-binding_barrel"/>
</dbReference>
<dbReference type="FunFam" id="3.20.20.10:FF:000018">
    <property type="entry name" value="Pyridoxal phosphate homeostasis protein"/>
    <property type="match status" value="1"/>
</dbReference>
<evidence type="ECO:0000259" key="5">
    <source>
        <dbReference type="Pfam" id="PF01168"/>
    </source>
</evidence>
<comment type="function">
    <text evidence="2">Pyridoxal 5'-phosphate (PLP)-binding protein, which is involved in PLP homeostasis.</text>
</comment>
<dbReference type="Gene3D" id="3.20.20.10">
    <property type="entry name" value="Alanine racemase"/>
    <property type="match status" value="1"/>
</dbReference>
<dbReference type="NCBIfam" id="TIGR00044">
    <property type="entry name" value="YggS family pyridoxal phosphate-dependent enzyme"/>
    <property type="match status" value="1"/>
</dbReference>
<dbReference type="PANTHER" id="PTHR10146">
    <property type="entry name" value="PROLINE SYNTHETASE CO-TRANSCRIBED BACTERIAL HOMOLOG PROTEIN"/>
    <property type="match status" value="1"/>
</dbReference>
<accession>A0A432MKV3</accession>
<name>A0A432MKV3_9BACT</name>
<dbReference type="InterPro" id="IPR001608">
    <property type="entry name" value="Ala_racemase_N"/>
</dbReference>
<sequence>MIDLHDRLRANLDGVRSRIAEAARRAGREPGEVRLVAVTKKNPVERIRPLIEAGQLDLGENFPQELWRKAEELSGRPERIRWHLIGHLQTNKARRTAPLVRLIHSVDSLKLLRLLDDLAADLPEPPAVCLQANCSGEQAKHGWAPGALLEEAEAIASCSRIPIVGLMTMAGFGTTDEEARPAFALLRDLRERLRARTGMALPELSMGMSGDFEAAIEEGATLVRVGSALFEGLDSP</sequence>
<dbReference type="PANTHER" id="PTHR10146:SF14">
    <property type="entry name" value="PYRIDOXAL PHOSPHATE HOMEOSTASIS PROTEIN"/>
    <property type="match status" value="1"/>
</dbReference>
<dbReference type="PIRSF" id="PIRSF004848">
    <property type="entry name" value="YBL036c_PLPDEIII"/>
    <property type="match status" value="1"/>
</dbReference>
<evidence type="ECO:0000256" key="1">
    <source>
        <dbReference type="ARBA" id="ARBA00022898"/>
    </source>
</evidence>
<feature type="modified residue" description="N6-(pyridoxal phosphate)lysine" evidence="2 3">
    <location>
        <position position="40"/>
    </location>
</feature>
<reference evidence="6 7" key="1">
    <citation type="submission" date="2018-12" db="EMBL/GenBank/DDBJ databases">
        <authorList>
            <person name="Toschakov S.V."/>
        </authorList>
    </citation>
    <scope>NUCLEOTIDE SEQUENCE [LARGE SCALE GENOMIC DNA]</scope>
    <source>
        <strain evidence="6 7">GM2012</strain>
    </source>
</reference>
<comment type="similarity">
    <text evidence="2 4">Belongs to the pyridoxal phosphate-binding protein YggS/PROSC family.</text>
</comment>
<dbReference type="GO" id="GO:0030170">
    <property type="term" value="F:pyridoxal phosphate binding"/>
    <property type="evidence" value="ECO:0007669"/>
    <property type="project" value="UniProtKB-UniRule"/>
</dbReference>
<dbReference type="Proteomes" id="UP000280296">
    <property type="component" value="Unassembled WGS sequence"/>
</dbReference>
<evidence type="ECO:0000256" key="3">
    <source>
        <dbReference type="PIRSR" id="PIRSR004848-1"/>
    </source>
</evidence>
<evidence type="ECO:0000313" key="7">
    <source>
        <dbReference type="Proteomes" id="UP000280296"/>
    </source>
</evidence>
<evidence type="ECO:0000256" key="2">
    <source>
        <dbReference type="HAMAP-Rule" id="MF_02087"/>
    </source>
</evidence>
<evidence type="ECO:0000313" key="6">
    <source>
        <dbReference type="EMBL" id="RUL87900.1"/>
    </source>
</evidence>
<dbReference type="SUPFAM" id="SSF51419">
    <property type="entry name" value="PLP-binding barrel"/>
    <property type="match status" value="1"/>
</dbReference>
<gene>
    <name evidence="6" type="ORF">TsocGM_10265</name>
</gene>
<comment type="caution">
    <text evidence="6">The sequence shown here is derived from an EMBL/GenBank/DDBJ whole genome shotgun (WGS) entry which is preliminary data.</text>
</comment>
<dbReference type="EMBL" id="RYZH01000016">
    <property type="protein sequence ID" value="RUL87900.1"/>
    <property type="molecule type" value="Genomic_DNA"/>
</dbReference>
<reference evidence="6 7" key="2">
    <citation type="submission" date="2019-01" db="EMBL/GenBank/DDBJ databases">
        <title>Tautonia sociabilis, a novel thermotolerant planctomycete of Isosphaeraceae family, isolated from a 4000 m deep subterranean habitat.</title>
        <authorList>
            <person name="Kovaleva O.L."/>
            <person name="Elcheninov A.G."/>
            <person name="Van Heerden E."/>
            <person name="Toshchakov S.V."/>
            <person name="Novikov A."/>
            <person name="Bonch-Osmolovskaya E.A."/>
            <person name="Kublanov I.V."/>
        </authorList>
    </citation>
    <scope>NUCLEOTIDE SEQUENCE [LARGE SCALE GENOMIC DNA]</scope>
    <source>
        <strain evidence="6 7">GM2012</strain>
    </source>
</reference>
<protein>
    <recommendedName>
        <fullName evidence="2">Pyridoxal phosphate homeostasis protein</fullName>
        <shortName evidence="2">PLP homeostasis protein</shortName>
    </recommendedName>
</protein>
<dbReference type="AlphaFoldDB" id="A0A432MKV3"/>
<evidence type="ECO:0000256" key="4">
    <source>
        <dbReference type="RuleBase" id="RU004514"/>
    </source>
</evidence>
<proteinExistence type="inferred from homology"/>